<evidence type="ECO:0000313" key="2">
    <source>
        <dbReference type="EMBL" id="SEQ85586.1"/>
    </source>
</evidence>
<keyword evidence="1" id="KW-0732">Signal</keyword>
<dbReference type="RefSeq" id="WP_091359865.1">
    <property type="nucleotide sequence ID" value="NZ_AP025284.1"/>
</dbReference>
<feature type="chain" id="PRO_5011651897" description="Tetratricopeptide repeat-containing protein" evidence="1">
    <location>
        <begin position="22"/>
        <end position="317"/>
    </location>
</feature>
<sequence length="317" mass="35407">MIRKRFLLIFFVMALTGCVQPALKSTNVASNELISSEVTAEKNLTHVYIMSPSPNNESYDLYFGTTKIARLDKGQAVHLKLFPNNAAYKLTIKDVLYGPSRDIQTVVKTTKPGKVSYWVIDSHYSYWKPVHPKIAPIDGQQGAQTLKNYTLVKPLATEATIAFAGISSIQEDRDACINGNQPDKCLKLQSELSANLIPAAVAEKVSQIQEQAEQQQKLDALEAKLPANVRRDKYMVQLSQFLKQQNYKAALDVFPKLEGLPIATDPSLKYFYGEALLKTNQPAKAMQKLYQYINEQGTGSTHYAQALEMINQAESKL</sequence>
<dbReference type="Proteomes" id="UP000198749">
    <property type="component" value="Unassembled WGS sequence"/>
</dbReference>
<organism evidence="2 3">
    <name type="scientific">Amphritea atlantica</name>
    <dbReference type="NCBI Taxonomy" id="355243"/>
    <lineage>
        <taxon>Bacteria</taxon>
        <taxon>Pseudomonadati</taxon>
        <taxon>Pseudomonadota</taxon>
        <taxon>Gammaproteobacteria</taxon>
        <taxon>Oceanospirillales</taxon>
        <taxon>Oceanospirillaceae</taxon>
        <taxon>Amphritea</taxon>
    </lineage>
</organism>
<accession>A0A1H9JFI1</accession>
<keyword evidence="3" id="KW-1185">Reference proteome</keyword>
<dbReference type="AlphaFoldDB" id="A0A1H9JFI1"/>
<protein>
    <recommendedName>
        <fullName evidence="4">Tetratricopeptide repeat-containing protein</fullName>
    </recommendedName>
</protein>
<evidence type="ECO:0008006" key="4">
    <source>
        <dbReference type="Google" id="ProtNLM"/>
    </source>
</evidence>
<dbReference type="STRING" id="355243.SAMN03080615_02971"/>
<dbReference type="OrthoDB" id="6119385at2"/>
<gene>
    <name evidence="2" type="ORF">SAMN03080615_02971</name>
</gene>
<dbReference type="EMBL" id="FOGB01000009">
    <property type="protein sequence ID" value="SEQ85586.1"/>
    <property type="molecule type" value="Genomic_DNA"/>
</dbReference>
<reference evidence="3" key="1">
    <citation type="submission" date="2016-10" db="EMBL/GenBank/DDBJ databases">
        <authorList>
            <person name="Varghese N."/>
            <person name="Submissions S."/>
        </authorList>
    </citation>
    <scope>NUCLEOTIDE SEQUENCE [LARGE SCALE GENOMIC DNA]</scope>
    <source>
        <strain evidence="3">DSM 18887</strain>
    </source>
</reference>
<feature type="signal peptide" evidence="1">
    <location>
        <begin position="1"/>
        <end position="21"/>
    </location>
</feature>
<evidence type="ECO:0000256" key="1">
    <source>
        <dbReference type="SAM" id="SignalP"/>
    </source>
</evidence>
<dbReference type="PROSITE" id="PS51257">
    <property type="entry name" value="PROKAR_LIPOPROTEIN"/>
    <property type="match status" value="1"/>
</dbReference>
<name>A0A1H9JFI1_9GAMM</name>
<proteinExistence type="predicted"/>
<evidence type="ECO:0000313" key="3">
    <source>
        <dbReference type="Proteomes" id="UP000198749"/>
    </source>
</evidence>